<organism evidence="1 2">
    <name type="scientific">Bacteroides uniformis</name>
    <dbReference type="NCBI Taxonomy" id="820"/>
    <lineage>
        <taxon>Bacteria</taxon>
        <taxon>Pseudomonadati</taxon>
        <taxon>Bacteroidota</taxon>
        <taxon>Bacteroidia</taxon>
        <taxon>Bacteroidales</taxon>
        <taxon>Bacteroidaceae</taxon>
        <taxon>Bacteroides</taxon>
    </lineage>
</organism>
<sequence length="407" mass="47434">MKILFIIIGILGIFSSCTSRKERLAEGAESILNGYEVERNKFRPDSFPLKGETLYLILREYNFNNDGTKSAGAEAITLAPKEREMIIHAYMGGQGERQKRVDIADKKDVKTENEGQRPTYPILGYWLFTDQKDGTEDKKMLPYMNNVFDYGSTDTKAKYALFGDEFYEKVILTKEDQRKVDSIIAKYDLGRRYDKIYPVDKTSQRMFAKTVEYEVLDTATFNKKAMEETSYPTPEYKVRGYCDTLPDKAIKLCQYYYDRKDKQDAFYRIEVIRPDYIMAGKIYSETGMIKEQYWAINDNRLLRIGNTYHYDCTGKLIKTVCEDEGFKISFLQFQEILWKNGYYMPNHMQNGTVHKERTISFGKEVVKREGEIPCYIYSYIDFNKEVTITVNGVTGQIISKEINLVVD</sequence>
<evidence type="ECO:0008006" key="3">
    <source>
        <dbReference type="Google" id="ProtNLM"/>
    </source>
</evidence>
<dbReference type="RefSeq" id="WP_151875704.1">
    <property type="nucleotide sequence ID" value="NZ_WCTY01000024.1"/>
</dbReference>
<dbReference type="AlphaFoldDB" id="A0A7J5GYB1"/>
<reference evidence="1 2" key="1">
    <citation type="journal article" date="2019" name="Nat. Med.">
        <title>A library of human gut bacterial isolates paired with longitudinal multiomics data enables mechanistic microbiome research.</title>
        <authorList>
            <person name="Poyet M."/>
            <person name="Groussin M."/>
            <person name="Gibbons S.M."/>
            <person name="Avila-Pacheco J."/>
            <person name="Jiang X."/>
            <person name="Kearney S.M."/>
            <person name="Perrotta A.R."/>
            <person name="Berdy B."/>
            <person name="Zhao S."/>
            <person name="Lieberman T.D."/>
            <person name="Swanson P.K."/>
            <person name="Smith M."/>
            <person name="Roesemann S."/>
            <person name="Alexander J.E."/>
            <person name="Rich S.A."/>
            <person name="Livny J."/>
            <person name="Vlamakis H."/>
            <person name="Clish C."/>
            <person name="Bullock K."/>
            <person name="Deik A."/>
            <person name="Scott J."/>
            <person name="Pierce K.A."/>
            <person name="Xavier R.J."/>
            <person name="Alm E.J."/>
        </authorList>
    </citation>
    <scope>NUCLEOTIDE SEQUENCE [LARGE SCALE GENOMIC DNA]</scope>
    <source>
        <strain evidence="1 2">BIOML-A19</strain>
    </source>
</reference>
<dbReference type="EMBL" id="WCTY01000024">
    <property type="protein sequence ID" value="KAB4182626.1"/>
    <property type="molecule type" value="Genomic_DNA"/>
</dbReference>
<gene>
    <name evidence="1" type="ORF">GAQ44_13425</name>
</gene>
<evidence type="ECO:0000313" key="1">
    <source>
        <dbReference type="EMBL" id="KAB4182626.1"/>
    </source>
</evidence>
<evidence type="ECO:0000313" key="2">
    <source>
        <dbReference type="Proteomes" id="UP000487221"/>
    </source>
</evidence>
<comment type="caution">
    <text evidence="1">The sequence shown here is derived from an EMBL/GenBank/DDBJ whole genome shotgun (WGS) entry which is preliminary data.</text>
</comment>
<name>A0A7J5GYB1_BACUN</name>
<accession>A0A7J5GYB1</accession>
<protein>
    <recommendedName>
        <fullName evidence="3">Lipoprotein</fullName>
    </recommendedName>
</protein>
<proteinExistence type="predicted"/>
<dbReference type="PROSITE" id="PS51257">
    <property type="entry name" value="PROKAR_LIPOPROTEIN"/>
    <property type="match status" value="1"/>
</dbReference>
<dbReference type="Proteomes" id="UP000487221">
    <property type="component" value="Unassembled WGS sequence"/>
</dbReference>